<sequence>MSFDKLARLDLNLLVCLYILLDECSVTNAADRLNLSQSTISKSLYRLREQFDDPLFTRTAYGIKPTQYALDLAPQLEALLFNIEQLTAPKTFVPATSRQNFKMAVVENAYPLFLPNFMRNIFSEAPNIVIDNQNWDSETFERLRKGELDFGIIGKDFNPQDSITSLLPPEGVHSYELCQDTQSCLVRKSHPLLKQTWDQNNYLRQRHIQVRSLKNDLWLLDYKLAEKKLVRDIAIYVPDFNNAANLCTHTDFVLTAPSHFARDIAKQLDLAILPLPTILPPMIYTLYWHQNKDKDLGHNWLRQIIMRCCKNLSVNS</sequence>
<evidence type="ECO:0000313" key="7">
    <source>
        <dbReference type="Proteomes" id="UP000327424"/>
    </source>
</evidence>
<gene>
    <name evidence="6" type="ORF">FR932_15360</name>
</gene>
<dbReference type="PROSITE" id="PS50931">
    <property type="entry name" value="HTH_LYSR"/>
    <property type="match status" value="1"/>
</dbReference>
<dbReference type="RefSeq" id="WP_019442320.1">
    <property type="nucleotide sequence ID" value="NZ_ALOE01000029.1"/>
</dbReference>
<evidence type="ECO:0000259" key="5">
    <source>
        <dbReference type="PROSITE" id="PS50931"/>
    </source>
</evidence>
<organism evidence="6 7">
    <name type="scientific">Moritella marina ATCC 15381</name>
    <dbReference type="NCBI Taxonomy" id="1202962"/>
    <lineage>
        <taxon>Bacteria</taxon>
        <taxon>Pseudomonadati</taxon>
        <taxon>Pseudomonadota</taxon>
        <taxon>Gammaproteobacteria</taxon>
        <taxon>Alteromonadales</taxon>
        <taxon>Moritellaceae</taxon>
        <taxon>Moritella</taxon>
    </lineage>
</organism>
<dbReference type="InterPro" id="IPR000847">
    <property type="entry name" value="LysR_HTH_N"/>
</dbReference>
<dbReference type="InterPro" id="IPR037402">
    <property type="entry name" value="YidZ_PBP2"/>
</dbReference>
<evidence type="ECO:0000256" key="3">
    <source>
        <dbReference type="ARBA" id="ARBA00023125"/>
    </source>
</evidence>
<name>A0A5J6WRV7_MORMI</name>
<dbReference type="PANTHER" id="PTHR30118:SF7">
    <property type="entry name" value="TRANSCRIPTIONAL REGULATOR LYSR FAMILY"/>
    <property type="match status" value="1"/>
</dbReference>
<dbReference type="OrthoDB" id="8893795at2"/>
<keyword evidence="4" id="KW-0804">Transcription</keyword>
<keyword evidence="3" id="KW-0238">DNA-binding</keyword>
<proteinExistence type="inferred from homology"/>
<reference evidence="6 7" key="1">
    <citation type="submission" date="2019-09" db="EMBL/GenBank/DDBJ databases">
        <title>Hybrid Assembly of the complete Genome of the Deep-Sea Bacterium Moritella marina from long Nanopore and Illumina reads.</title>
        <authorList>
            <person name="Magin S."/>
            <person name="Georgoulis A."/>
            <person name="Papadimitriou K."/>
            <person name="Iliakis G."/>
            <person name="Vorgias C.E."/>
        </authorList>
    </citation>
    <scope>NUCLEOTIDE SEQUENCE [LARGE SCALE GENOMIC DNA]</scope>
    <source>
        <strain evidence="6 7">MP-1</strain>
    </source>
</reference>
<dbReference type="SUPFAM" id="SSF46785">
    <property type="entry name" value="Winged helix' DNA-binding domain"/>
    <property type="match status" value="1"/>
</dbReference>
<dbReference type="EMBL" id="CP044399">
    <property type="protein sequence ID" value="QFI39132.1"/>
    <property type="molecule type" value="Genomic_DNA"/>
</dbReference>
<dbReference type="AlphaFoldDB" id="A0A5J6WRV7"/>
<dbReference type="InterPro" id="IPR036388">
    <property type="entry name" value="WH-like_DNA-bd_sf"/>
</dbReference>
<keyword evidence="7" id="KW-1185">Reference proteome</keyword>
<evidence type="ECO:0000256" key="1">
    <source>
        <dbReference type="ARBA" id="ARBA00009437"/>
    </source>
</evidence>
<keyword evidence="2" id="KW-0805">Transcription regulation</keyword>
<dbReference type="Gene3D" id="1.10.10.10">
    <property type="entry name" value="Winged helix-like DNA-binding domain superfamily/Winged helix DNA-binding domain"/>
    <property type="match status" value="1"/>
</dbReference>
<comment type="similarity">
    <text evidence="1">Belongs to the LysR transcriptional regulatory family.</text>
</comment>
<dbReference type="Proteomes" id="UP000327424">
    <property type="component" value="Chromosome"/>
</dbReference>
<dbReference type="Pfam" id="PF00126">
    <property type="entry name" value="HTH_1"/>
    <property type="match status" value="1"/>
</dbReference>
<dbReference type="PRINTS" id="PR00039">
    <property type="entry name" value="HTHLYSR"/>
</dbReference>
<dbReference type="KEGG" id="mmaa:FR932_15360"/>
<dbReference type="CDD" id="cd08417">
    <property type="entry name" value="PBP2_Nitroaromatics_like"/>
    <property type="match status" value="1"/>
</dbReference>
<feature type="domain" description="HTH lysR-type" evidence="5">
    <location>
        <begin position="9"/>
        <end position="66"/>
    </location>
</feature>
<protein>
    <submittedName>
        <fullName evidence="6">LysR family transcriptional regulator</fullName>
    </submittedName>
</protein>
<dbReference type="Gene3D" id="3.40.190.10">
    <property type="entry name" value="Periplasmic binding protein-like II"/>
    <property type="match status" value="2"/>
</dbReference>
<evidence type="ECO:0000256" key="2">
    <source>
        <dbReference type="ARBA" id="ARBA00023015"/>
    </source>
</evidence>
<accession>A0A5J6WRV7</accession>
<dbReference type="GO" id="GO:0003677">
    <property type="term" value="F:DNA binding"/>
    <property type="evidence" value="ECO:0007669"/>
    <property type="project" value="UniProtKB-KW"/>
</dbReference>
<dbReference type="PANTHER" id="PTHR30118">
    <property type="entry name" value="HTH-TYPE TRANSCRIPTIONAL REGULATOR LEUO-RELATED"/>
    <property type="match status" value="1"/>
</dbReference>
<evidence type="ECO:0000256" key="4">
    <source>
        <dbReference type="ARBA" id="ARBA00023163"/>
    </source>
</evidence>
<dbReference type="GO" id="GO:0003700">
    <property type="term" value="F:DNA-binding transcription factor activity"/>
    <property type="evidence" value="ECO:0007669"/>
    <property type="project" value="InterPro"/>
</dbReference>
<dbReference type="Pfam" id="PF03466">
    <property type="entry name" value="LysR_substrate"/>
    <property type="match status" value="1"/>
</dbReference>
<dbReference type="InterPro" id="IPR050389">
    <property type="entry name" value="LysR-type_TF"/>
</dbReference>
<dbReference type="SUPFAM" id="SSF53850">
    <property type="entry name" value="Periplasmic binding protein-like II"/>
    <property type="match status" value="1"/>
</dbReference>
<evidence type="ECO:0000313" key="6">
    <source>
        <dbReference type="EMBL" id="QFI39132.1"/>
    </source>
</evidence>
<dbReference type="InterPro" id="IPR005119">
    <property type="entry name" value="LysR_subst-bd"/>
</dbReference>
<dbReference type="InterPro" id="IPR036390">
    <property type="entry name" value="WH_DNA-bd_sf"/>
</dbReference>